<evidence type="ECO:0000313" key="3">
    <source>
        <dbReference type="EMBL" id="KAL0126645.1"/>
    </source>
</evidence>
<comment type="caution">
    <text evidence="3">The sequence shown here is derived from an EMBL/GenBank/DDBJ whole genome shotgun (WGS) entry which is preliminary data.</text>
</comment>
<feature type="region of interest" description="Disordered" evidence="1">
    <location>
        <begin position="73"/>
        <end position="94"/>
    </location>
</feature>
<reference evidence="3 4" key="1">
    <citation type="submission" date="2023-03" db="EMBL/GenBank/DDBJ databases">
        <title>High recombination rates correlate with genetic variation in Cardiocondyla obscurior ants.</title>
        <authorList>
            <person name="Errbii M."/>
        </authorList>
    </citation>
    <scope>NUCLEOTIDE SEQUENCE [LARGE SCALE GENOMIC DNA]</scope>
    <source>
        <strain evidence="3">Alpha-2009</strain>
        <tissue evidence="3">Whole body</tissue>
    </source>
</reference>
<dbReference type="AlphaFoldDB" id="A0AAW2GJ76"/>
<evidence type="ECO:0000313" key="4">
    <source>
        <dbReference type="Proteomes" id="UP001430953"/>
    </source>
</evidence>
<sequence length="94" mass="10871">MLTYLKKKKRKIIVLLNILKITNFFTLFVGRVHGKKIDATEGRGGHRGKLQREDYRQLDYQATTSLFWLSRASERTSEPSMSFKSSLSFDALVT</sequence>
<proteinExistence type="predicted"/>
<keyword evidence="2" id="KW-0812">Transmembrane</keyword>
<gene>
    <name evidence="3" type="ORF">PUN28_005190</name>
</gene>
<name>A0AAW2GJ76_9HYME</name>
<feature type="compositionally biased region" description="Polar residues" evidence="1">
    <location>
        <begin position="78"/>
        <end position="88"/>
    </location>
</feature>
<keyword evidence="2" id="KW-0472">Membrane</keyword>
<organism evidence="3 4">
    <name type="scientific">Cardiocondyla obscurior</name>
    <dbReference type="NCBI Taxonomy" id="286306"/>
    <lineage>
        <taxon>Eukaryota</taxon>
        <taxon>Metazoa</taxon>
        <taxon>Ecdysozoa</taxon>
        <taxon>Arthropoda</taxon>
        <taxon>Hexapoda</taxon>
        <taxon>Insecta</taxon>
        <taxon>Pterygota</taxon>
        <taxon>Neoptera</taxon>
        <taxon>Endopterygota</taxon>
        <taxon>Hymenoptera</taxon>
        <taxon>Apocrita</taxon>
        <taxon>Aculeata</taxon>
        <taxon>Formicoidea</taxon>
        <taxon>Formicidae</taxon>
        <taxon>Myrmicinae</taxon>
        <taxon>Cardiocondyla</taxon>
    </lineage>
</organism>
<accession>A0AAW2GJ76</accession>
<dbReference type="EMBL" id="JADYXP020000004">
    <property type="protein sequence ID" value="KAL0126645.1"/>
    <property type="molecule type" value="Genomic_DNA"/>
</dbReference>
<protein>
    <recommendedName>
        <fullName evidence="5">Secreted protein</fullName>
    </recommendedName>
</protein>
<feature type="transmembrane region" description="Helical" evidence="2">
    <location>
        <begin position="12"/>
        <end position="30"/>
    </location>
</feature>
<evidence type="ECO:0000256" key="2">
    <source>
        <dbReference type="SAM" id="Phobius"/>
    </source>
</evidence>
<evidence type="ECO:0000256" key="1">
    <source>
        <dbReference type="SAM" id="MobiDB-lite"/>
    </source>
</evidence>
<keyword evidence="4" id="KW-1185">Reference proteome</keyword>
<dbReference type="Proteomes" id="UP001430953">
    <property type="component" value="Unassembled WGS sequence"/>
</dbReference>
<evidence type="ECO:0008006" key="5">
    <source>
        <dbReference type="Google" id="ProtNLM"/>
    </source>
</evidence>
<keyword evidence="2" id="KW-1133">Transmembrane helix</keyword>